<dbReference type="Proteomes" id="UP000814128">
    <property type="component" value="Unassembled WGS sequence"/>
</dbReference>
<reference evidence="1" key="1">
    <citation type="submission" date="2021-02" db="EMBL/GenBank/DDBJ databases">
        <authorList>
            <consortium name="DOE Joint Genome Institute"/>
            <person name="Ahrendt S."/>
            <person name="Looney B.P."/>
            <person name="Miyauchi S."/>
            <person name="Morin E."/>
            <person name="Drula E."/>
            <person name="Courty P.E."/>
            <person name="Chicoki N."/>
            <person name="Fauchery L."/>
            <person name="Kohler A."/>
            <person name="Kuo A."/>
            <person name="Labutti K."/>
            <person name="Pangilinan J."/>
            <person name="Lipzen A."/>
            <person name="Riley R."/>
            <person name="Andreopoulos W."/>
            <person name="He G."/>
            <person name="Johnson J."/>
            <person name="Barry K.W."/>
            <person name="Grigoriev I.V."/>
            <person name="Nagy L."/>
            <person name="Hibbett D."/>
            <person name="Henrissat B."/>
            <person name="Matheny P.B."/>
            <person name="Labbe J."/>
            <person name="Martin F."/>
        </authorList>
    </citation>
    <scope>NUCLEOTIDE SEQUENCE</scope>
    <source>
        <strain evidence="1">EC-137</strain>
    </source>
</reference>
<comment type="caution">
    <text evidence="1">The sequence shown here is derived from an EMBL/GenBank/DDBJ whole genome shotgun (WGS) entry which is preliminary data.</text>
</comment>
<reference evidence="1" key="2">
    <citation type="journal article" date="2022" name="New Phytol.">
        <title>Evolutionary transition to the ectomycorrhizal habit in the genomes of a hyperdiverse lineage of mushroom-forming fungi.</title>
        <authorList>
            <person name="Looney B."/>
            <person name="Miyauchi S."/>
            <person name="Morin E."/>
            <person name="Drula E."/>
            <person name="Courty P.E."/>
            <person name="Kohler A."/>
            <person name="Kuo A."/>
            <person name="LaButti K."/>
            <person name="Pangilinan J."/>
            <person name="Lipzen A."/>
            <person name="Riley R."/>
            <person name="Andreopoulos W."/>
            <person name="He G."/>
            <person name="Johnson J."/>
            <person name="Nolan M."/>
            <person name="Tritt A."/>
            <person name="Barry K.W."/>
            <person name="Grigoriev I.V."/>
            <person name="Nagy L.G."/>
            <person name="Hibbett D."/>
            <person name="Henrissat B."/>
            <person name="Matheny P.B."/>
            <person name="Labbe J."/>
            <person name="Martin F.M."/>
        </authorList>
    </citation>
    <scope>NUCLEOTIDE SEQUENCE</scope>
    <source>
        <strain evidence="1">EC-137</strain>
    </source>
</reference>
<evidence type="ECO:0000313" key="1">
    <source>
        <dbReference type="EMBL" id="KAI0028778.1"/>
    </source>
</evidence>
<protein>
    <submittedName>
        <fullName evidence="1">Uncharacterized protein</fullName>
    </submittedName>
</protein>
<sequence length="454" mass="50351">MPATPGGISRAQNEILVQLCKDKFTTYVRSKRQEGKGTWKDVKPWVTDQLKKIRDHEEFTDIADKGIQTVIYNKFRNYYNQSLNKNAEPRRTSCLQADSQLLDLFAPPVKGRRLFEAEIKEHLKTESTSIAEYQKLLSQKWDALDDEEQQAYAVRAAAMRSDPDSFHGVFSKGVTSIAEDEDSEPAWRAFQDAWAHYAGRHVPQLPARATLPETLFTIPQNTRGNPIFPNVDLERVSPELLRRIVSAYFSALWEHCKQVTPLDDAAWVTINEDPSKFYDIDKFASLDIKNPAHLKRRDLDDLVDRLLSSCSYSAKDPLFFYSSVPGRPSSGTTVPVPASESHSQSSCTEHAPVDGGDIGPTATSADTRTDCSPSGVSNKPASAGSSVRSAKPHNTSASELSTAQEQVCGPATDEGSRQVVDTNLNTAVTEHRRGRPPKRRASGFLSPALDKNNT</sequence>
<proteinExistence type="predicted"/>
<organism evidence="1 2">
    <name type="scientific">Vararia minispora EC-137</name>
    <dbReference type="NCBI Taxonomy" id="1314806"/>
    <lineage>
        <taxon>Eukaryota</taxon>
        <taxon>Fungi</taxon>
        <taxon>Dikarya</taxon>
        <taxon>Basidiomycota</taxon>
        <taxon>Agaricomycotina</taxon>
        <taxon>Agaricomycetes</taxon>
        <taxon>Russulales</taxon>
        <taxon>Lachnocladiaceae</taxon>
        <taxon>Vararia</taxon>
    </lineage>
</organism>
<dbReference type="EMBL" id="MU273723">
    <property type="protein sequence ID" value="KAI0028778.1"/>
    <property type="molecule type" value="Genomic_DNA"/>
</dbReference>
<gene>
    <name evidence="1" type="ORF">K488DRAFT_89398</name>
</gene>
<accession>A0ACB8QAS1</accession>
<name>A0ACB8QAS1_9AGAM</name>
<evidence type="ECO:0000313" key="2">
    <source>
        <dbReference type="Proteomes" id="UP000814128"/>
    </source>
</evidence>
<keyword evidence="2" id="KW-1185">Reference proteome</keyword>